<evidence type="ECO:0000313" key="1">
    <source>
        <dbReference type="EMBL" id="PAP97524.1"/>
    </source>
</evidence>
<dbReference type="EMBL" id="NPKH01000001">
    <property type="protein sequence ID" value="PAP97524.1"/>
    <property type="molecule type" value="Genomic_DNA"/>
</dbReference>
<evidence type="ECO:0000313" key="2">
    <source>
        <dbReference type="Proteomes" id="UP000215931"/>
    </source>
</evidence>
<dbReference type="RefSeq" id="WP_095517152.1">
    <property type="nucleotide sequence ID" value="NZ_NPKH01000001.1"/>
</dbReference>
<organism evidence="1 2">
    <name type="scientific">Mesorhizobium wenxiniae</name>
    <dbReference type="NCBI Taxonomy" id="2014805"/>
    <lineage>
        <taxon>Bacteria</taxon>
        <taxon>Pseudomonadati</taxon>
        <taxon>Pseudomonadota</taxon>
        <taxon>Alphaproteobacteria</taxon>
        <taxon>Hyphomicrobiales</taxon>
        <taxon>Phyllobacteriaceae</taxon>
        <taxon>Mesorhizobium</taxon>
    </lineage>
</organism>
<name>A0A271KQA3_9HYPH</name>
<comment type="caution">
    <text evidence="1">The sequence shown here is derived from an EMBL/GenBank/DDBJ whole genome shotgun (WGS) entry which is preliminary data.</text>
</comment>
<accession>A0A271KQA3</accession>
<proteinExistence type="predicted"/>
<dbReference type="OrthoDB" id="8082460at2"/>
<dbReference type="Proteomes" id="UP000215931">
    <property type="component" value="Unassembled WGS sequence"/>
</dbReference>
<keyword evidence="2" id="KW-1185">Reference proteome</keyword>
<gene>
    <name evidence="1" type="ORF">CIT31_01405</name>
</gene>
<reference evidence="1 2" key="1">
    <citation type="submission" date="2017-08" db="EMBL/GenBank/DDBJ databases">
        <title>Mesorhizobium wenxinae sp. nov., a novel rhizobial species isolated from root nodules of chickpea (Cicer arietinum L.).</title>
        <authorList>
            <person name="Zhang J."/>
        </authorList>
    </citation>
    <scope>NUCLEOTIDE SEQUENCE [LARGE SCALE GENOMIC DNA]</scope>
    <source>
        <strain evidence="2">WYCCWR 10019</strain>
    </source>
</reference>
<protein>
    <submittedName>
        <fullName evidence="1">Uncharacterized protein</fullName>
    </submittedName>
</protein>
<dbReference type="AlphaFoldDB" id="A0A271KQA3"/>
<sequence>MFLKADGSEVWLQSSARLPYLSLAGIIESSEDYVAIRPRLRRVYKQLSGIASDDAFLVQEIEDSGSLVFCARPDKHCALLLLGKFHRGRQSCTPYAVLENLVETIRNSADGIGGQVGATIRFDLVQSELAMRAR</sequence>